<dbReference type="Pfam" id="PF06160">
    <property type="entry name" value="EzrA"/>
    <property type="match status" value="1"/>
</dbReference>
<dbReference type="Proteomes" id="UP000019243">
    <property type="component" value="Unassembled WGS sequence"/>
</dbReference>
<evidence type="ECO:0000256" key="5">
    <source>
        <dbReference type="ARBA" id="ARBA00023054"/>
    </source>
</evidence>
<name>W7CKX6_9LIST</name>
<evidence type="ECO:0000256" key="9">
    <source>
        <dbReference type="SAM" id="Coils"/>
    </source>
</evidence>
<dbReference type="GO" id="GO:0000921">
    <property type="term" value="P:septin ring assembly"/>
    <property type="evidence" value="ECO:0007669"/>
    <property type="project" value="InterPro"/>
</dbReference>
<dbReference type="STRING" id="1265861.BCAMP_05571"/>
<reference evidence="11 12" key="1">
    <citation type="submission" date="2012-12" db="EMBL/GenBank/DDBJ databases">
        <title>Novel taxa of Listeriaceae from agricultural environments in the United States.</title>
        <authorList>
            <person name="den Bakker H.C."/>
            <person name="Allred A."/>
            <person name="Warchocki S."/>
            <person name="Wright E.M."/>
            <person name="Burrell A."/>
            <person name="Nightingale K.K."/>
            <person name="Kephart D."/>
            <person name="Wiedmann M."/>
        </authorList>
    </citation>
    <scope>NUCLEOTIDE SEQUENCE [LARGE SCALE GENOMIC DNA]</scope>
    <source>
        <strain evidence="11 12">FSL F6-1037</strain>
    </source>
</reference>
<protein>
    <submittedName>
        <fullName evidence="11">Septation ring formation regulator EzrA</fullName>
    </submittedName>
</protein>
<dbReference type="GO" id="GO:0005940">
    <property type="term" value="C:septin ring"/>
    <property type="evidence" value="ECO:0007669"/>
    <property type="project" value="InterPro"/>
</dbReference>
<keyword evidence="2" id="KW-0132">Cell division</keyword>
<evidence type="ECO:0000256" key="2">
    <source>
        <dbReference type="ARBA" id="ARBA00022618"/>
    </source>
</evidence>
<dbReference type="GO" id="GO:0005886">
    <property type="term" value="C:plasma membrane"/>
    <property type="evidence" value="ECO:0007669"/>
    <property type="project" value="UniProtKB-SubCell"/>
</dbReference>
<sequence>MFLKILIVFIIIVFIMLLVFYTMRRRADKLIETIETRKKVLFDRPVIEQLNTVKKIALSGATKVAFEEERQRWEKIVDVDLPQVEKAIDEMEQDNEMFRFTSIKPAIGQTEQSLAKIEQTMNQISEALALLQESHETVGEALQQADTDLVEARKVMLTQAYTFGDQIDRLEKEEERLRAEITTAETDYYEGDFLAFYHRKDEIEADIAKLNVQIIEIPPLLQQINHELPNEFIQLSRGYNGMKAQGYSLNLIDCDGAIERLTAEINGVKSLLNAGENQEAFSEVERMSNEVNGLYDQLEAEAVARQFVEAEQLETEQQLQAEKAAVDLLYAEAKLVFEKYELDEEMTAKPATMRKQLKAAEQSYERVKLAYGEGTVDHSQIATVIKDLQQTVCDNRDEQLAYSEQLKKIRKDEMAAQAKAQSYLERLKRVDNYIRRCRIPGVPADVNEKIEEAYAAVQTLNTSLEASPINVSEMTGNWRSADNSTTQAEDTAHEMVEDARLVEAIIQYANRYRFKNQEMAMQLQIAESYYDSDYNYKKALEVAAKQLEKVESGAVNKVEAQLKEGNQPY</sequence>
<comment type="caution">
    <text evidence="11">The sequence shown here is derived from an EMBL/GenBank/DDBJ whole genome shotgun (WGS) entry which is preliminary data.</text>
</comment>
<evidence type="ECO:0000256" key="7">
    <source>
        <dbReference type="ARBA" id="ARBA00023210"/>
    </source>
</evidence>
<evidence type="ECO:0000256" key="6">
    <source>
        <dbReference type="ARBA" id="ARBA00023136"/>
    </source>
</evidence>
<keyword evidence="7" id="KW-0717">Septation</keyword>
<evidence type="ECO:0000256" key="3">
    <source>
        <dbReference type="ARBA" id="ARBA00022692"/>
    </source>
</evidence>
<dbReference type="AlphaFoldDB" id="W7CKX6"/>
<proteinExistence type="predicted"/>
<dbReference type="RefSeq" id="WP_035314206.1">
    <property type="nucleotide sequence ID" value="NZ_AODH01000021.1"/>
</dbReference>
<evidence type="ECO:0000256" key="8">
    <source>
        <dbReference type="ARBA" id="ARBA00023306"/>
    </source>
</evidence>
<accession>W7CKX6</accession>
<evidence type="ECO:0000256" key="1">
    <source>
        <dbReference type="ARBA" id="ARBA00004162"/>
    </source>
</evidence>
<keyword evidence="12" id="KW-1185">Reference proteome</keyword>
<keyword evidence="8" id="KW-0131">Cell cycle</keyword>
<keyword evidence="5 9" id="KW-0175">Coiled coil</keyword>
<evidence type="ECO:0000256" key="4">
    <source>
        <dbReference type="ARBA" id="ARBA00022989"/>
    </source>
</evidence>
<evidence type="ECO:0000313" key="12">
    <source>
        <dbReference type="Proteomes" id="UP000019243"/>
    </source>
</evidence>
<feature type="transmembrane region" description="Helical" evidence="10">
    <location>
        <begin position="6"/>
        <end position="23"/>
    </location>
</feature>
<comment type="subcellular location">
    <subcellularLocation>
        <location evidence="1">Cell membrane</location>
        <topology evidence="1">Single-pass membrane protein</topology>
    </subcellularLocation>
</comment>
<gene>
    <name evidence="11" type="ORF">BCAMP_05571</name>
</gene>
<feature type="coiled-coil region" evidence="9">
    <location>
        <begin position="107"/>
        <end position="134"/>
    </location>
</feature>
<keyword evidence="4 10" id="KW-1133">Transmembrane helix</keyword>
<dbReference type="GO" id="GO:0000917">
    <property type="term" value="P:division septum assembly"/>
    <property type="evidence" value="ECO:0007669"/>
    <property type="project" value="UniProtKB-KW"/>
</dbReference>
<evidence type="ECO:0000256" key="10">
    <source>
        <dbReference type="SAM" id="Phobius"/>
    </source>
</evidence>
<dbReference type="EMBL" id="AODH01000021">
    <property type="protein sequence ID" value="EUJ40134.1"/>
    <property type="molecule type" value="Genomic_DNA"/>
</dbReference>
<organism evidence="11 12">
    <name type="scientific">Brochothrix campestris FSL F6-1037</name>
    <dbReference type="NCBI Taxonomy" id="1265861"/>
    <lineage>
        <taxon>Bacteria</taxon>
        <taxon>Bacillati</taxon>
        <taxon>Bacillota</taxon>
        <taxon>Bacilli</taxon>
        <taxon>Bacillales</taxon>
        <taxon>Listeriaceae</taxon>
        <taxon>Brochothrix</taxon>
    </lineage>
</organism>
<evidence type="ECO:0000313" key="11">
    <source>
        <dbReference type="EMBL" id="EUJ40134.1"/>
    </source>
</evidence>
<keyword evidence="3 10" id="KW-0812">Transmembrane</keyword>
<dbReference type="InterPro" id="IPR010379">
    <property type="entry name" value="EzrA"/>
</dbReference>
<keyword evidence="6 10" id="KW-0472">Membrane</keyword>